<reference evidence="1" key="1">
    <citation type="submission" date="2021-05" db="EMBL/GenBank/DDBJ databases">
        <authorList>
            <person name="Alioto T."/>
            <person name="Alioto T."/>
            <person name="Gomez Garrido J."/>
        </authorList>
    </citation>
    <scope>NUCLEOTIDE SEQUENCE</scope>
</reference>
<proteinExistence type="predicted"/>
<accession>A0A8D8Z4J7</accession>
<name>A0A8D8Z4J7_9HEMI</name>
<dbReference type="AlphaFoldDB" id="A0A8D8Z4J7"/>
<organism evidence="1">
    <name type="scientific">Cacopsylla melanoneura</name>
    <dbReference type="NCBI Taxonomy" id="428564"/>
    <lineage>
        <taxon>Eukaryota</taxon>
        <taxon>Metazoa</taxon>
        <taxon>Ecdysozoa</taxon>
        <taxon>Arthropoda</taxon>
        <taxon>Hexapoda</taxon>
        <taxon>Insecta</taxon>
        <taxon>Pterygota</taxon>
        <taxon>Neoptera</taxon>
        <taxon>Paraneoptera</taxon>
        <taxon>Hemiptera</taxon>
        <taxon>Sternorrhyncha</taxon>
        <taxon>Psylloidea</taxon>
        <taxon>Psyllidae</taxon>
        <taxon>Psyllinae</taxon>
        <taxon>Cacopsylla</taxon>
    </lineage>
</organism>
<protein>
    <submittedName>
        <fullName evidence="1">Uncharacterized protein</fullName>
    </submittedName>
</protein>
<sequence length="152" mass="17227">MLMRTSFSSSSWVSAAVNATGGEMGVAMGDAMGDVMGIFVGLRIFVGLSKSWESCNLKTNADFNPDVFRPFSLNLFLRSTTFSKFKSMYFNVCNTQFKNLENIQEIIYFRASEDFRGEGSSVSWLNKYKIINLAKVYVQQNQFQSKININTR</sequence>
<dbReference type="EMBL" id="HBUF01415447">
    <property type="protein sequence ID" value="CAG6739801.1"/>
    <property type="molecule type" value="Transcribed_RNA"/>
</dbReference>
<evidence type="ECO:0000313" key="1">
    <source>
        <dbReference type="EMBL" id="CAG6739801.1"/>
    </source>
</evidence>